<protein>
    <submittedName>
        <fullName evidence="2">Uncharacterized protein</fullName>
    </submittedName>
</protein>
<keyword evidence="1" id="KW-0472">Membrane</keyword>
<keyword evidence="1" id="KW-1133">Transmembrane helix</keyword>
<accession>A0A6C0DTZ4</accession>
<sequence>MRIVSALLVITWWIAIWGLFDIYTEDKPKDEKIKIYLVMLGLVLCIILFFPHLINRL</sequence>
<evidence type="ECO:0000256" key="1">
    <source>
        <dbReference type="SAM" id="Phobius"/>
    </source>
</evidence>
<name>A0A6C0DTZ4_9ZZZZ</name>
<organism evidence="2">
    <name type="scientific">viral metagenome</name>
    <dbReference type="NCBI Taxonomy" id="1070528"/>
    <lineage>
        <taxon>unclassified sequences</taxon>
        <taxon>metagenomes</taxon>
        <taxon>organismal metagenomes</taxon>
    </lineage>
</organism>
<dbReference type="EMBL" id="MN739677">
    <property type="protein sequence ID" value="QHT20084.1"/>
    <property type="molecule type" value="Genomic_DNA"/>
</dbReference>
<reference evidence="2" key="1">
    <citation type="journal article" date="2020" name="Nature">
        <title>Giant virus diversity and host interactions through global metagenomics.</title>
        <authorList>
            <person name="Schulz F."/>
            <person name="Roux S."/>
            <person name="Paez-Espino D."/>
            <person name="Jungbluth S."/>
            <person name="Walsh D.A."/>
            <person name="Denef V.J."/>
            <person name="McMahon K.D."/>
            <person name="Konstantinidis K.T."/>
            <person name="Eloe-Fadrosh E.A."/>
            <person name="Kyrpides N.C."/>
            <person name="Woyke T."/>
        </authorList>
    </citation>
    <scope>NUCLEOTIDE SEQUENCE</scope>
    <source>
        <strain evidence="2">GVMAG-M-3300023174-60</strain>
    </source>
</reference>
<dbReference type="AlphaFoldDB" id="A0A6C0DTZ4"/>
<evidence type="ECO:0000313" key="2">
    <source>
        <dbReference type="EMBL" id="QHT20084.1"/>
    </source>
</evidence>
<proteinExistence type="predicted"/>
<feature type="transmembrane region" description="Helical" evidence="1">
    <location>
        <begin position="35"/>
        <end position="54"/>
    </location>
</feature>
<keyword evidence="1" id="KW-0812">Transmembrane</keyword>
<feature type="transmembrane region" description="Helical" evidence="1">
    <location>
        <begin position="6"/>
        <end position="23"/>
    </location>
</feature>